<proteinExistence type="predicted"/>
<evidence type="ECO:0000256" key="1">
    <source>
        <dbReference type="SAM" id="Phobius"/>
    </source>
</evidence>
<reference evidence="3" key="1">
    <citation type="submission" date="2022-09" db="EMBL/GenBank/DDBJ databases">
        <title>Complete genome sequence of Vulcanisaeta souniana.</title>
        <authorList>
            <person name="Kato S."/>
            <person name="Itoh T."/>
            <person name="Ohkuma M."/>
        </authorList>
    </citation>
    <scope>NUCLEOTIDE SEQUENCE [LARGE SCALE GENOMIC DNA]</scope>
    <source>
        <strain evidence="3">JCM 11219</strain>
    </source>
</reference>
<protein>
    <submittedName>
        <fullName evidence="2">Uncharacterized protein</fullName>
    </submittedName>
</protein>
<name>A0ABM8BN17_9CREN</name>
<sequence length="77" mass="8819">MKAVGREALKSALYKARNPKSLLSKFFDTHDPIELRYKINESKLGLTAQVRVLIYPLSLLTALLILKYLTIYPSFYA</sequence>
<keyword evidence="3" id="KW-1185">Reference proteome</keyword>
<keyword evidence="1" id="KW-0472">Membrane</keyword>
<feature type="transmembrane region" description="Helical" evidence="1">
    <location>
        <begin position="52"/>
        <end position="71"/>
    </location>
</feature>
<keyword evidence="1" id="KW-0812">Transmembrane</keyword>
<accession>A0ABM8BN17</accession>
<gene>
    <name evidence="2" type="ORF">Vsou_15240</name>
</gene>
<dbReference type="Proteomes" id="UP001060771">
    <property type="component" value="Chromosome"/>
</dbReference>
<organism evidence="2 3">
    <name type="scientific">Vulcanisaeta souniana JCM 11219</name>
    <dbReference type="NCBI Taxonomy" id="1293586"/>
    <lineage>
        <taxon>Archaea</taxon>
        <taxon>Thermoproteota</taxon>
        <taxon>Thermoprotei</taxon>
        <taxon>Thermoproteales</taxon>
        <taxon>Thermoproteaceae</taxon>
        <taxon>Vulcanisaeta</taxon>
    </lineage>
</organism>
<evidence type="ECO:0000313" key="3">
    <source>
        <dbReference type="Proteomes" id="UP001060771"/>
    </source>
</evidence>
<evidence type="ECO:0000313" key="2">
    <source>
        <dbReference type="EMBL" id="BDR92431.1"/>
    </source>
</evidence>
<dbReference type="EMBL" id="AP026830">
    <property type="protein sequence ID" value="BDR92431.1"/>
    <property type="molecule type" value="Genomic_DNA"/>
</dbReference>
<keyword evidence="1" id="KW-1133">Transmembrane helix</keyword>